<feature type="transmembrane region" description="Helical" evidence="3">
    <location>
        <begin position="90"/>
        <end position="111"/>
    </location>
</feature>
<organism evidence="4 5">
    <name type="scientific">Hericium alpestre</name>
    <dbReference type="NCBI Taxonomy" id="135208"/>
    <lineage>
        <taxon>Eukaryota</taxon>
        <taxon>Fungi</taxon>
        <taxon>Dikarya</taxon>
        <taxon>Basidiomycota</taxon>
        <taxon>Agaricomycotina</taxon>
        <taxon>Agaricomycetes</taxon>
        <taxon>Russulales</taxon>
        <taxon>Hericiaceae</taxon>
        <taxon>Hericium</taxon>
    </lineage>
</organism>
<dbReference type="OrthoDB" id="3260408at2759"/>
<comment type="caution">
    <text evidence="4">The sequence shown here is derived from an EMBL/GenBank/DDBJ whole genome shotgun (WGS) entry which is preliminary data.</text>
</comment>
<name>A0A4Z0A9A0_9AGAM</name>
<feature type="compositionally biased region" description="Basic and acidic residues" evidence="2">
    <location>
        <begin position="50"/>
        <end position="76"/>
    </location>
</feature>
<protein>
    <submittedName>
        <fullName evidence="4">Uncharacterized protein</fullName>
    </submittedName>
</protein>
<keyword evidence="1" id="KW-0175">Coiled coil</keyword>
<accession>A0A4Z0A9A0</accession>
<feature type="compositionally biased region" description="Polar residues" evidence="2">
    <location>
        <begin position="340"/>
        <end position="354"/>
    </location>
</feature>
<evidence type="ECO:0000256" key="2">
    <source>
        <dbReference type="SAM" id="MobiDB-lite"/>
    </source>
</evidence>
<keyword evidence="3" id="KW-0812">Transmembrane</keyword>
<keyword evidence="3" id="KW-1133">Transmembrane helix</keyword>
<feature type="compositionally biased region" description="Basic and acidic residues" evidence="2">
    <location>
        <begin position="701"/>
        <end position="722"/>
    </location>
</feature>
<feature type="region of interest" description="Disordered" evidence="2">
    <location>
        <begin position="653"/>
        <end position="748"/>
    </location>
</feature>
<sequence>MVVTRRAPAAPTSRTNSSQAIPRTAPPKGKASSSDYVPSPLADGQSNKTAPHESTGDDGSRDAGDRPKKGQKDKSKFKSKKDGKKRKRKGASLADVLLRYLLLFFTIYSLAVCPSDVKLQSPVCRGLSEYRRLILEPYILPTINTALAHPSIAPHIQRIKPYTDRAVEIATPIVIRTQEEWQTRVVPQWRKRVIPQYKAYVVPQLDRMYTNLAPYLAVVDREYEKYLGPYLRRAVALTIRAEQTAEPLTLKHLLIFLQAQRRQFVDPHVAKIWERVLELSKIAPPAKSTPTVSAEEPSPSPEAAPSAPLTCITDEEPAEPSPEPEPTEPIASPVEAVETASISPVASASAETVKSSTIAATPTIEAFETSVVVSPSAVVEEDIDLDVFAADLGLNDEEVKEPEEETPEAVSPPPAMSEEEIEEARRLKAVETAEKRRELTSRHADWEEKLEALIKESKKTLRKRLVALRKEAVAELKSSPLIRKTVDQLTAEADKFVKGAEAYIKNLKKNTGKGGERLTLWTRVIEKIENKFFDLLKNTEALMDKWTNEYIAKEQNEVNTITEEVKDLAENAQADIGLDYVWLDDVTYQDWQRYHDLLRTSDNFTAYAISVQNGSHPSPPINPVPAAVQDLQSEIEDIILDFETRLDEIKRKGDRALGAGPGDEDTASESASDPEVSILPIPEESVNGDAAAKSAPFIGRGKKEVEDALRRAAEKMGIHDANSEQPSEGSEEGAQTHEAEPVHVHEEL</sequence>
<evidence type="ECO:0000313" key="5">
    <source>
        <dbReference type="Proteomes" id="UP000298061"/>
    </source>
</evidence>
<feature type="compositionally biased region" description="Basic and acidic residues" evidence="2">
    <location>
        <begin position="734"/>
        <end position="748"/>
    </location>
</feature>
<feature type="region of interest" description="Disordered" evidence="2">
    <location>
        <begin position="335"/>
        <end position="354"/>
    </location>
</feature>
<proteinExistence type="predicted"/>
<feature type="coiled-coil region" evidence="1">
    <location>
        <begin position="436"/>
        <end position="463"/>
    </location>
</feature>
<dbReference type="STRING" id="135208.A0A4Z0A9A0"/>
<evidence type="ECO:0000313" key="4">
    <source>
        <dbReference type="EMBL" id="TFY83656.1"/>
    </source>
</evidence>
<feature type="coiled-coil region" evidence="1">
    <location>
        <begin position="536"/>
        <end position="571"/>
    </location>
</feature>
<reference evidence="4 5" key="1">
    <citation type="submission" date="2019-02" db="EMBL/GenBank/DDBJ databases">
        <title>Genome sequencing of the rare red list fungi Hericium alpestre (H. flagellum).</title>
        <authorList>
            <person name="Buettner E."/>
            <person name="Kellner H."/>
        </authorList>
    </citation>
    <scope>NUCLEOTIDE SEQUENCE [LARGE SCALE GENOMIC DNA]</scope>
    <source>
        <strain evidence="4 5">DSM 108284</strain>
    </source>
</reference>
<gene>
    <name evidence="4" type="ORF">EWM64_g358</name>
</gene>
<feature type="compositionally biased region" description="Acidic residues" evidence="2">
    <location>
        <begin position="398"/>
        <end position="407"/>
    </location>
</feature>
<dbReference type="Proteomes" id="UP000298061">
    <property type="component" value="Unassembled WGS sequence"/>
</dbReference>
<keyword evidence="3" id="KW-0472">Membrane</keyword>
<feature type="region of interest" description="Disordered" evidence="2">
    <location>
        <begin position="285"/>
        <end position="330"/>
    </location>
</feature>
<feature type="compositionally biased region" description="Basic residues" evidence="2">
    <location>
        <begin position="77"/>
        <end position="88"/>
    </location>
</feature>
<evidence type="ECO:0000256" key="1">
    <source>
        <dbReference type="SAM" id="Coils"/>
    </source>
</evidence>
<dbReference type="EMBL" id="SFCI01000017">
    <property type="protein sequence ID" value="TFY83656.1"/>
    <property type="molecule type" value="Genomic_DNA"/>
</dbReference>
<feature type="compositionally biased region" description="Low complexity" evidence="2">
    <location>
        <begin position="293"/>
        <end position="308"/>
    </location>
</feature>
<keyword evidence="5" id="KW-1185">Reference proteome</keyword>
<feature type="compositionally biased region" description="Polar residues" evidence="2">
    <location>
        <begin position="12"/>
        <end position="21"/>
    </location>
</feature>
<feature type="region of interest" description="Disordered" evidence="2">
    <location>
        <begin position="398"/>
        <end position="419"/>
    </location>
</feature>
<feature type="region of interest" description="Disordered" evidence="2">
    <location>
        <begin position="1"/>
        <end position="88"/>
    </location>
</feature>
<evidence type="ECO:0000256" key="3">
    <source>
        <dbReference type="SAM" id="Phobius"/>
    </source>
</evidence>
<dbReference type="AlphaFoldDB" id="A0A4Z0A9A0"/>